<accession>D4JW61</accession>
<organism evidence="1 2">
    <name type="scientific">[Eubacterium] siraeum 70/3</name>
    <dbReference type="NCBI Taxonomy" id="657319"/>
    <lineage>
        <taxon>Bacteria</taxon>
        <taxon>Bacillati</taxon>
        <taxon>Bacillota</taxon>
        <taxon>Clostridia</taxon>
        <taxon>Eubacteriales</taxon>
        <taxon>Oscillospiraceae</taxon>
        <taxon>Oscillospiraceae incertae sedis</taxon>
    </lineage>
</organism>
<dbReference type="BioCyc" id="ESIR657319:G136K-1989-MONOMER"/>
<dbReference type="EMBL" id="FP929044">
    <property type="protein sequence ID" value="CBK97330.1"/>
    <property type="molecule type" value="Genomic_DNA"/>
</dbReference>
<sequence>MHIFPKDAIHIDWLIKMESQALYF</sequence>
<dbReference type="KEGG" id="esu:EUS_23490"/>
<dbReference type="Proteomes" id="UP000008803">
    <property type="component" value="Chromosome"/>
</dbReference>
<proteinExistence type="predicted"/>
<dbReference type="AlphaFoldDB" id="D4JW61"/>
<reference evidence="1 2" key="1">
    <citation type="submission" date="2010-03" db="EMBL/GenBank/DDBJ databases">
        <title>The genome sequence of Eubacterium siraeum 70/3.</title>
        <authorList>
            <consortium name="metaHIT consortium -- http://www.metahit.eu/"/>
            <person name="Pajon A."/>
            <person name="Turner K."/>
            <person name="Parkhill J."/>
            <person name="Duncan S."/>
            <person name="Flint H."/>
        </authorList>
    </citation>
    <scope>NUCLEOTIDE SEQUENCE [LARGE SCALE GENOMIC DNA]</scope>
    <source>
        <strain evidence="1 2">70/3</strain>
    </source>
</reference>
<name>D4JW61_9FIRM</name>
<evidence type="ECO:0000313" key="1">
    <source>
        <dbReference type="EMBL" id="CBK97330.1"/>
    </source>
</evidence>
<protein>
    <submittedName>
        <fullName evidence="1">Uncharacterized protein</fullName>
    </submittedName>
</protein>
<dbReference type="HOGENOM" id="CLU_3420965_0_0_9"/>
<reference evidence="1 2" key="2">
    <citation type="submission" date="2010-03" db="EMBL/GenBank/DDBJ databases">
        <authorList>
            <person name="Pajon A."/>
        </authorList>
    </citation>
    <scope>NUCLEOTIDE SEQUENCE [LARGE SCALE GENOMIC DNA]</scope>
    <source>
        <strain evidence="1 2">70/3</strain>
    </source>
</reference>
<gene>
    <name evidence="1" type="ORF">EUS_23490</name>
</gene>
<evidence type="ECO:0000313" key="2">
    <source>
        <dbReference type="Proteomes" id="UP000008803"/>
    </source>
</evidence>